<feature type="non-terminal residue" evidence="1">
    <location>
        <position position="1"/>
    </location>
</feature>
<protein>
    <submittedName>
        <fullName evidence="1">Uncharacterized protein</fullName>
    </submittedName>
</protein>
<reference evidence="1 2" key="1">
    <citation type="journal article" date="2021" name="Plant Biotechnol. J.">
        <title>Multi-omics assisted identification of the key and species-specific regulatory components of drought-tolerant mechanisms in Gossypium stocksii.</title>
        <authorList>
            <person name="Yu D."/>
            <person name="Ke L."/>
            <person name="Zhang D."/>
            <person name="Wu Y."/>
            <person name="Sun Y."/>
            <person name="Mei J."/>
            <person name="Sun J."/>
            <person name="Sun Y."/>
        </authorList>
    </citation>
    <scope>NUCLEOTIDE SEQUENCE [LARGE SCALE GENOMIC DNA]</scope>
    <source>
        <strain evidence="2">cv. E1</strain>
        <tissue evidence="1">Leaf</tissue>
    </source>
</reference>
<evidence type="ECO:0000313" key="2">
    <source>
        <dbReference type="Proteomes" id="UP000828251"/>
    </source>
</evidence>
<sequence length="54" mass="6297">VTRPSDTLWPYNAVDNLTAILVRRKEKPLRFFYSNCKQHMHRWSTPPIVVAGSV</sequence>
<organism evidence="1 2">
    <name type="scientific">Gossypium stocksii</name>
    <dbReference type="NCBI Taxonomy" id="47602"/>
    <lineage>
        <taxon>Eukaryota</taxon>
        <taxon>Viridiplantae</taxon>
        <taxon>Streptophyta</taxon>
        <taxon>Embryophyta</taxon>
        <taxon>Tracheophyta</taxon>
        <taxon>Spermatophyta</taxon>
        <taxon>Magnoliopsida</taxon>
        <taxon>eudicotyledons</taxon>
        <taxon>Gunneridae</taxon>
        <taxon>Pentapetalae</taxon>
        <taxon>rosids</taxon>
        <taxon>malvids</taxon>
        <taxon>Malvales</taxon>
        <taxon>Malvaceae</taxon>
        <taxon>Malvoideae</taxon>
        <taxon>Gossypium</taxon>
    </lineage>
</organism>
<dbReference type="Proteomes" id="UP000828251">
    <property type="component" value="Unassembled WGS sequence"/>
</dbReference>
<gene>
    <name evidence="1" type="ORF">J1N35_041463</name>
</gene>
<dbReference type="EMBL" id="JAIQCV010000012">
    <property type="protein sequence ID" value="KAH1039720.1"/>
    <property type="molecule type" value="Genomic_DNA"/>
</dbReference>
<accession>A0A9D3UFP5</accession>
<evidence type="ECO:0000313" key="1">
    <source>
        <dbReference type="EMBL" id="KAH1039720.1"/>
    </source>
</evidence>
<comment type="caution">
    <text evidence="1">The sequence shown here is derived from an EMBL/GenBank/DDBJ whole genome shotgun (WGS) entry which is preliminary data.</text>
</comment>
<keyword evidence="2" id="KW-1185">Reference proteome</keyword>
<name>A0A9D3UFP5_9ROSI</name>
<proteinExistence type="predicted"/>
<dbReference type="AlphaFoldDB" id="A0A9D3UFP5"/>